<evidence type="ECO:0000259" key="2">
    <source>
        <dbReference type="Pfam" id="PF08327"/>
    </source>
</evidence>
<dbReference type="InterPro" id="IPR023393">
    <property type="entry name" value="START-like_dom_sf"/>
</dbReference>
<dbReference type="AlphaFoldDB" id="A0A418KIW8"/>
<evidence type="ECO:0000313" key="3">
    <source>
        <dbReference type="EMBL" id="RIQ13295.1"/>
    </source>
</evidence>
<dbReference type="InterPro" id="IPR013538">
    <property type="entry name" value="ASHA1/2-like_C"/>
</dbReference>
<dbReference type="Gene3D" id="3.30.530.20">
    <property type="match status" value="1"/>
</dbReference>
<dbReference type="RefSeq" id="WP_119662579.1">
    <property type="nucleotide sequence ID" value="NZ_QUAL01000380.1"/>
</dbReference>
<dbReference type="OrthoDB" id="9803476at2"/>
<dbReference type="Proteomes" id="UP000284057">
    <property type="component" value="Unassembled WGS sequence"/>
</dbReference>
<name>A0A418KIW8_9ACTN</name>
<protein>
    <submittedName>
        <fullName evidence="3">Polyketide cyclase</fullName>
    </submittedName>
</protein>
<proteinExistence type="inferred from homology"/>
<dbReference type="Pfam" id="PF08327">
    <property type="entry name" value="AHSA1"/>
    <property type="match status" value="1"/>
</dbReference>
<accession>A0A418KIW8</accession>
<sequence length="126" mass="13991">MTDAVEQGSIERELHVDAPPHVVYEVLSRPEHLRRWWPDDARFELVVGARGELMWRNTATGGSATVALTVVDADPPRRITYRSSSAESGSGGQPLLITFELLPERGGTRVRLVQTAFLADRAPSRR</sequence>
<reference evidence="3 4" key="1">
    <citation type="submission" date="2018-09" db="EMBL/GenBank/DDBJ databases">
        <title>Isolation, diversity and antifungal activity of actinobacteria from wheat.</title>
        <authorList>
            <person name="Han C."/>
        </authorList>
    </citation>
    <scope>NUCLEOTIDE SEQUENCE [LARGE SCALE GENOMIC DNA]</scope>
    <source>
        <strain evidence="3 4">NEAU-YY265</strain>
    </source>
</reference>
<dbReference type="SUPFAM" id="SSF55961">
    <property type="entry name" value="Bet v1-like"/>
    <property type="match status" value="1"/>
</dbReference>
<gene>
    <name evidence="3" type="ORF">DY240_25945</name>
</gene>
<evidence type="ECO:0000256" key="1">
    <source>
        <dbReference type="ARBA" id="ARBA00006817"/>
    </source>
</evidence>
<keyword evidence="4" id="KW-1185">Reference proteome</keyword>
<comment type="similarity">
    <text evidence="1">Belongs to the AHA1 family.</text>
</comment>
<comment type="caution">
    <text evidence="3">The sequence shown here is derived from an EMBL/GenBank/DDBJ whole genome shotgun (WGS) entry which is preliminary data.</text>
</comment>
<feature type="domain" description="Activator of Hsp90 ATPase homologue 1/2-like C-terminal" evidence="2">
    <location>
        <begin position="17"/>
        <end position="122"/>
    </location>
</feature>
<dbReference type="EMBL" id="QUAL01000380">
    <property type="protein sequence ID" value="RIQ13295.1"/>
    <property type="molecule type" value="Genomic_DNA"/>
</dbReference>
<organism evidence="3 4">
    <name type="scientific">Jiangella rhizosphaerae</name>
    <dbReference type="NCBI Taxonomy" id="2293569"/>
    <lineage>
        <taxon>Bacteria</taxon>
        <taxon>Bacillati</taxon>
        <taxon>Actinomycetota</taxon>
        <taxon>Actinomycetes</taxon>
        <taxon>Jiangellales</taxon>
        <taxon>Jiangellaceae</taxon>
        <taxon>Jiangella</taxon>
    </lineage>
</organism>
<evidence type="ECO:0000313" key="4">
    <source>
        <dbReference type="Proteomes" id="UP000284057"/>
    </source>
</evidence>